<evidence type="ECO:0000256" key="4">
    <source>
        <dbReference type="ARBA" id="ARBA00023136"/>
    </source>
</evidence>
<dbReference type="CDD" id="cd17323">
    <property type="entry name" value="MFS_Tpo1_MDR_like"/>
    <property type="match status" value="1"/>
</dbReference>
<dbReference type="STRING" id="135208.A0A4Y9ZZE0"/>
<feature type="transmembrane region" description="Helical" evidence="6">
    <location>
        <begin position="337"/>
        <end position="357"/>
    </location>
</feature>
<name>A0A4Y9ZZE0_9AGAM</name>
<feature type="transmembrane region" description="Helical" evidence="6">
    <location>
        <begin position="404"/>
        <end position="428"/>
    </location>
</feature>
<gene>
    <name evidence="8" type="ORF">EWM64_g5132</name>
</gene>
<feature type="domain" description="Major facilitator superfamily (MFS) profile" evidence="7">
    <location>
        <begin position="57"/>
        <end position="501"/>
    </location>
</feature>
<evidence type="ECO:0000259" key="7">
    <source>
        <dbReference type="PROSITE" id="PS50850"/>
    </source>
</evidence>
<evidence type="ECO:0000256" key="3">
    <source>
        <dbReference type="ARBA" id="ARBA00022989"/>
    </source>
</evidence>
<feature type="transmembrane region" description="Helical" evidence="6">
    <location>
        <begin position="472"/>
        <end position="491"/>
    </location>
</feature>
<dbReference type="GO" id="GO:0022857">
    <property type="term" value="F:transmembrane transporter activity"/>
    <property type="evidence" value="ECO:0007669"/>
    <property type="project" value="InterPro"/>
</dbReference>
<evidence type="ECO:0000313" key="8">
    <source>
        <dbReference type="EMBL" id="TFY78879.1"/>
    </source>
</evidence>
<feature type="transmembrane region" description="Helical" evidence="6">
    <location>
        <begin position="133"/>
        <end position="152"/>
    </location>
</feature>
<comment type="caution">
    <text evidence="8">The sequence shown here is derived from an EMBL/GenBank/DDBJ whole genome shotgun (WGS) entry which is preliminary data.</text>
</comment>
<feature type="transmembrane region" description="Helical" evidence="6">
    <location>
        <begin position="298"/>
        <end position="317"/>
    </location>
</feature>
<feature type="transmembrane region" description="Helical" evidence="6">
    <location>
        <begin position="378"/>
        <end position="398"/>
    </location>
</feature>
<organism evidence="8 9">
    <name type="scientific">Hericium alpestre</name>
    <dbReference type="NCBI Taxonomy" id="135208"/>
    <lineage>
        <taxon>Eukaryota</taxon>
        <taxon>Fungi</taxon>
        <taxon>Dikarya</taxon>
        <taxon>Basidiomycota</taxon>
        <taxon>Agaricomycotina</taxon>
        <taxon>Agaricomycetes</taxon>
        <taxon>Russulales</taxon>
        <taxon>Hericiaceae</taxon>
        <taxon>Hericium</taxon>
    </lineage>
</organism>
<evidence type="ECO:0000313" key="9">
    <source>
        <dbReference type="Proteomes" id="UP000298061"/>
    </source>
</evidence>
<dbReference type="Gene3D" id="1.20.1250.20">
    <property type="entry name" value="MFS general substrate transporter like domains"/>
    <property type="match status" value="1"/>
</dbReference>
<feature type="transmembrane region" description="Helical" evidence="6">
    <location>
        <begin position="222"/>
        <end position="240"/>
    </location>
</feature>
<dbReference type="EMBL" id="SFCI01000598">
    <property type="protein sequence ID" value="TFY78879.1"/>
    <property type="molecule type" value="Genomic_DNA"/>
</dbReference>
<dbReference type="Proteomes" id="UP000298061">
    <property type="component" value="Unassembled WGS sequence"/>
</dbReference>
<evidence type="ECO:0000256" key="6">
    <source>
        <dbReference type="SAM" id="Phobius"/>
    </source>
</evidence>
<feature type="transmembrane region" description="Helical" evidence="6">
    <location>
        <begin position="435"/>
        <end position="460"/>
    </location>
</feature>
<dbReference type="OrthoDB" id="9986881at2759"/>
<keyword evidence="3 6" id="KW-1133">Transmembrane helix</keyword>
<dbReference type="InterPro" id="IPR011701">
    <property type="entry name" value="MFS"/>
</dbReference>
<protein>
    <recommendedName>
        <fullName evidence="7">Major facilitator superfamily (MFS) profile domain-containing protein</fullName>
    </recommendedName>
</protein>
<dbReference type="PROSITE" id="PS50850">
    <property type="entry name" value="MFS"/>
    <property type="match status" value="1"/>
</dbReference>
<keyword evidence="9" id="KW-1185">Reference proteome</keyword>
<proteinExistence type="predicted"/>
<dbReference type="InterPro" id="IPR036259">
    <property type="entry name" value="MFS_trans_sf"/>
</dbReference>
<dbReference type="InterPro" id="IPR020846">
    <property type="entry name" value="MFS_dom"/>
</dbReference>
<reference evidence="8 9" key="1">
    <citation type="submission" date="2019-02" db="EMBL/GenBank/DDBJ databases">
        <title>Genome sequencing of the rare red list fungi Hericium alpestre (H. flagellum).</title>
        <authorList>
            <person name="Buettner E."/>
            <person name="Kellner H."/>
        </authorList>
    </citation>
    <scope>NUCLEOTIDE SEQUENCE [LARGE SCALE GENOMIC DNA]</scope>
    <source>
        <strain evidence="8 9">DSM 108284</strain>
    </source>
</reference>
<feature type="transmembrane region" description="Helical" evidence="6">
    <location>
        <begin position="158"/>
        <end position="179"/>
    </location>
</feature>
<dbReference type="SUPFAM" id="SSF103473">
    <property type="entry name" value="MFS general substrate transporter"/>
    <property type="match status" value="1"/>
</dbReference>
<dbReference type="PANTHER" id="PTHR23502:SF173">
    <property type="entry name" value="MFS-MULTIDRUG-RESISTANCE TRANSPORTER-RELATED"/>
    <property type="match status" value="1"/>
</dbReference>
<dbReference type="Pfam" id="PF07690">
    <property type="entry name" value="MFS_1"/>
    <property type="match status" value="1"/>
</dbReference>
<feature type="region of interest" description="Disordered" evidence="5">
    <location>
        <begin position="1"/>
        <end position="34"/>
    </location>
</feature>
<feature type="transmembrane region" description="Helical" evidence="6">
    <location>
        <begin position="191"/>
        <end position="216"/>
    </location>
</feature>
<dbReference type="AlphaFoldDB" id="A0A4Y9ZZE0"/>
<evidence type="ECO:0000256" key="5">
    <source>
        <dbReference type="SAM" id="MobiDB-lite"/>
    </source>
</evidence>
<keyword evidence="2 6" id="KW-0812">Transmembrane</keyword>
<dbReference type="FunFam" id="1.20.1250.20:FF:000011">
    <property type="entry name" value="MFS multidrug transporter, putative"/>
    <property type="match status" value="1"/>
</dbReference>
<comment type="subcellular location">
    <subcellularLocation>
        <location evidence="1">Membrane</location>
        <topology evidence="1">Multi-pass membrane protein</topology>
    </subcellularLocation>
</comment>
<sequence>MAHSEPPSHTATIIEEQPQIVQEDKSEKLSQGGNAIPNEIKDPFLVGFEKDDPLNPMNWSTWFRWYLTGAGGLLILNATFASSAPSGATLEMVQEFGMSVEVATLVISLFIAGYCVGPLFWGPVSEVVGRRPVYLVSFLFYTAFQVGCALSHNTASILIFRFLTGTFAAAPLTNSGGMVGDVWEAKVRGKAMVLFAVSPFAGPAVGPTVAGWIITAGVSWRWIYWVLTIFSGVCFILVIFTMPETYGPAILVAKAKKLRKDTGDDRWYAPLEANTVPFAQRVENVLSKPFKIMFSEPMLLAITIYMSFLYGCLYLLFEAYPIVFTQGHHMSAGITGLMFLPLSIGSTLGVFTYLIFFEPRYARRAEEYAPSFVPPEHRLEMTLLGAPLYAMSFFWFGWTSYPSISFWSPMIAGGVMGFSIFCIFLSLFNYIIDTYLFVAASALAGSTVMRSIFGAVFPLFARQMFDAMNPRWASTLLGFISLAMTPIPFVLQRYGPYLRSKSRFAPDVPRARGPPKEVSPA</sequence>
<feature type="transmembrane region" description="Helical" evidence="6">
    <location>
        <begin position="63"/>
        <end position="82"/>
    </location>
</feature>
<evidence type="ECO:0000256" key="2">
    <source>
        <dbReference type="ARBA" id="ARBA00022692"/>
    </source>
</evidence>
<dbReference type="PANTHER" id="PTHR23502">
    <property type="entry name" value="MAJOR FACILITATOR SUPERFAMILY"/>
    <property type="match status" value="1"/>
</dbReference>
<accession>A0A4Y9ZZE0</accession>
<dbReference type="GO" id="GO:0005886">
    <property type="term" value="C:plasma membrane"/>
    <property type="evidence" value="ECO:0007669"/>
    <property type="project" value="TreeGrafter"/>
</dbReference>
<feature type="transmembrane region" description="Helical" evidence="6">
    <location>
        <begin position="102"/>
        <end position="121"/>
    </location>
</feature>
<keyword evidence="4 6" id="KW-0472">Membrane</keyword>
<evidence type="ECO:0000256" key="1">
    <source>
        <dbReference type="ARBA" id="ARBA00004141"/>
    </source>
</evidence>